<name>A0A645I088_9ZZZZ</name>
<proteinExistence type="predicted"/>
<organism evidence="1">
    <name type="scientific">bioreactor metagenome</name>
    <dbReference type="NCBI Taxonomy" id="1076179"/>
    <lineage>
        <taxon>unclassified sequences</taxon>
        <taxon>metagenomes</taxon>
        <taxon>ecological metagenomes</taxon>
    </lineage>
</organism>
<dbReference type="EMBL" id="VSSQ01103274">
    <property type="protein sequence ID" value="MPN44266.1"/>
    <property type="molecule type" value="Genomic_DNA"/>
</dbReference>
<protein>
    <submittedName>
        <fullName evidence="1">Uncharacterized protein</fullName>
    </submittedName>
</protein>
<comment type="caution">
    <text evidence="1">The sequence shown here is derived from an EMBL/GenBank/DDBJ whole genome shotgun (WGS) entry which is preliminary data.</text>
</comment>
<sequence length="118" mass="12940">MYVVFGTPESVVHHRVLEHNVVHAGTPTHIGRDVGDVAHALHASGNDYLRVSGLDHLSRECDSLQGRTANLVDGKARHIVGYAPLDRRLTSWNLSLSGGNDHSHDNLVYLLAFDTRAL</sequence>
<accession>A0A645I088</accession>
<dbReference type="AlphaFoldDB" id="A0A645I088"/>
<evidence type="ECO:0000313" key="1">
    <source>
        <dbReference type="EMBL" id="MPN44266.1"/>
    </source>
</evidence>
<gene>
    <name evidence="1" type="ORF">SDC9_191828</name>
</gene>
<reference evidence="1" key="1">
    <citation type="submission" date="2019-08" db="EMBL/GenBank/DDBJ databases">
        <authorList>
            <person name="Kucharzyk K."/>
            <person name="Murdoch R.W."/>
            <person name="Higgins S."/>
            <person name="Loffler F."/>
        </authorList>
    </citation>
    <scope>NUCLEOTIDE SEQUENCE</scope>
</reference>